<keyword evidence="1" id="KW-0472">Membrane</keyword>
<dbReference type="Proteomes" id="UP001583177">
    <property type="component" value="Unassembled WGS sequence"/>
</dbReference>
<reference evidence="2 3" key="1">
    <citation type="journal article" date="2024" name="IMA Fungus">
        <title>IMA Genome - F19 : A genome assembly and annotation guide to empower mycologists, including annotated draft genome sequences of Ceratocystis pirilliformis, Diaporthe australafricana, Fusarium ophioides, Paecilomyces lecythidis, and Sporothrix stenoceras.</title>
        <authorList>
            <person name="Aylward J."/>
            <person name="Wilson A.M."/>
            <person name="Visagie C.M."/>
            <person name="Spraker J."/>
            <person name="Barnes I."/>
            <person name="Buitendag C."/>
            <person name="Ceriani C."/>
            <person name="Del Mar Angel L."/>
            <person name="du Plessis D."/>
            <person name="Fuchs T."/>
            <person name="Gasser K."/>
            <person name="Kramer D."/>
            <person name="Li W."/>
            <person name="Munsamy K."/>
            <person name="Piso A."/>
            <person name="Price J.L."/>
            <person name="Sonnekus B."/>
            <person name="Thomas C."/>
            <person name="van der Nest A."/>
            <person name="van Dijk A."/>
            <person name="van Heerden A."/>
            <person name="van Vuuren N."/>
            <person name="Yilmaz N."/>
            <person name="Duong T.A."/>
            <person name="van der Merwe N.A."/>
            <person name="Wingfield M.J."/>
            <person name="Wingfield B.D."/>
        </authorList>
    </citation>
    <scope>NUCLEOTIDE SEQUENCE [LARGE SCALE GENOMIC DNA]</scope>
    <source>
        <strain evidence="2 3">CMW 18300</strain>
    </source>
</reference>
<protein>
    <submittedName>
        <fullName evidence="2">Uncharacterized protein</fullName>
    </submittedName>
</protein>
<evidence type="ECO:0000256" key="1">
    <source>
        <dbReference type="SAM" id="Phobius"/>
    </source>
</evidence>
<name>A0ABR3XZ49_9PEZI</name>
<comment type="caution">
    <text evidence="2">The sequence shown here is derived from an EMBL/GenBank/DDBJ whole genome shotgun (WGS) entry which is preliminary data.</text>
</comment>
<evidence type="ECO:0000313" key="3">
    <source>
        <dbReference type="Proteomes" id="UP001583177"/>
    </source>
</evidence>
<dbReference type="EMBL" id="JAWRVE010000006">
    <property type="protein sequence ID" value="KAL1881296.1"/>
    <property type="molecule type" value="Genomic_DNA"/>
</dbReference>
<evidence type="ECO:0000313" key="2">
    <source>
        <dbReference type="EMBL" id="KAL1881296.1"/>
    </source>
</evidence>
<gene>
    <name evidence="2" type="ORF">Daus18300_001149</name>
</gene>
<dbReference type="PROSITE" id="PS51257">
    <property type="entry name" value="PROKAR_LIPOPROTEIN"/>
    <property type="match status" value="1"/>
</dbReference>
<sequence length="107" mass="10951">MAPDAIRGAPDLAVVVVVAAVAGCALALARGLGSGLEFEFEVGGGMSVAAEEMGGREVEVAVEADEAGSVLLDEREFQLAVLRSAMDYAAIGIGDNSSQYRCCNVMI</sequence>
<accession>A0ABR3XZ49</accession>
<keyword evidence="3" id="KW-1185">Reference proteome</keyword>
<feature type="transmembrane region" description="Helical" evidence="1">
    <location>
        <begin position="12"/>
        <end position="29"/>
    </location>
</feature>
<organism evidence="2 3">
    <name type="scientific">Diaporthe australafricana</name>
    <dbReference type="NCBI Taxonomy" id="127596"/>
    <lineage>
        <taxon>Eukaryota</taxon>
        <taxon>Fungi</taxon>
        <taxon>Dikarya</taxon>
        <taxon>Ascomycota</taxon>
        <taxon>Pezizomycotina</taxon>
        <taxon>Sordariomycetes</taxon>
        <taxon>Sordariomycetidae</taxon>
        <taxon>Diaporthales</taxon>
        <taxon>Diaporthaceae</taxon>
        <taxon>Diaporthe</taxon>
    </lineage>
</organism>
<keyword evidence="1" id="KW-0812">Transmembrane</keyword>
<keyword evidence="1" id="KW-1133">Transmembrane helix</keyword>
<proteinExistence type="predicted"/>